<evidence type="ECO:0000256" key="2">
    <source>
        <dbReference type="ARBA" id="ARBA00023125"/>
    </source>
</evidence>
<dbReference type="EMBL" id="CAXDID020000017">
    <property type="protein sequence ID" value="CAL5984771.1"/>
    <property type="molecule type" value="Genomic_DNA"/>
</dbReference>
<dbReference type="Proteomes" id="UP001642409">
    <property type="component" value="Unassembled WGS sequence"/>
</dbReference>
<gene>
    <name evidence="7" type="ORF">HINF_LOCUS66499</name>
    <name evidence="8" type="ORF">HINF_LOCUS8266</name>
</gene>
<dbReference type="AlphaFoldDB" id="A0AA86RI90"/>
<accession>A0AA86RI90</accession>
<dbReference type="GO" id="GO:0001006">
    <property type="term" value="F:RNA polymerase III type 3 promoter sequence-specific DNA binding"/>
    <property type="evidence" value="ECO:0007669"/>
    <property type="project" value="TreeGrafter"/>
</dbReference>
<evidence type="ECO:0000259" key="5">
    <source>
        <dbReference type="PROSITE" id="PS50090"/>
    </source>
</evidence>
<proteinExistence type="predicted"/>
<dbReference type="SUPFAM" id="SSF46689">
    <property type="entry name" value="Homeodomain-like"/>
    <property type="match status" value="2"/>
</dbReference>
<keyword evidence="3" id="KW-0804">Transcription</keyword>
<evidence type="ECO:0000256" key="4">
    <source>
        <dbReference type="ARBA" id="ARBA00023242"/>
    </source>
</evidence>
<name>A0AA86RI90_9EUKA</name>
<keyword evidence="2 7" id="KW-0238">DNA-binding</keyword>
<dbReference type="PROSITE" id="PS50090">
    <property type="entry name" value="MYB_LIKE"/>
    <property type="match status" value="2"/>
</dbReference>
<keyword evidence="1" id="KW-0805">Transcription regulation</keyword>
<dbReference type="InterPro" id="IPR009057">
    <property type="entry name" value="Homeodomain-like_sf"/>
</dbReference>
<dbReference type="GO" id="GO:0042796">
    <property type="term" value="P:snRNA transcription by RNA polymerase III"/>
    <property type="evidence" value="ECO:0007669"/>
    <property type="project" value="TreeGrafter"/>
</dbReference>
<reference evidence="8 9" key="2">
    <citation type="submission" date="2024-07" db="EMBL/GenBank/DDBJ databases">
        <authorList>
            <person name="Akdeniz Z."/>
        </authorList>
    </citation>
    <scope>NUCLEOTIDE SEQUENCE [LARGE SCALE GENOMIC DNA]</scope>
</reference>
<dbReference type="InterPro" id="IPR001005">
    <property type="entry name" value="SANT/Myb"/>
</dbReference>
<dbReference type="InterPro" id="IPR051575">
    <property type="entry name" value="Myb-like_DNA-bd"/>
</dbReference>
<evidence type="ECO:0000313" key="9">
    <source>
        <dbReference type="Proteomes" id="UP001642409"/>
    </source>
</evidence>
<dbReference type="PANTHER" id="PTHR46621">
    <property type="entry name" value="SNRNA-ACTIVATING PROTEIN COMPLEX SUBUNIT 4"/>
    <property type="match status" value="1"/>
</dbReference>
<dbReference type="GO" id="GO:0019185">
    <property type="term" value="C:snRNA-activating protein complex"/>
    <property type="evidence" value="ECO:0007669"/>
    <property type="project" value="TreeGrafter"/>
</dbReference>
<feature type="domain" description="HTH myb-type" evidence="6">
    <location>
        <begin position="127"/>
        <end position="182"/>
    </location>
</feature>
<evidence type="ECO:0000256" key="1">
    <source>
        <dbReference type="ARBA" id="ARBA00023015"/>
    </source>
</evidence>
<dbReference type="EMBL" id="CATOUU010001186">
    <property type="protein sequence ID" value="CAI9978854.1"/>
    <property type="molecule type" value="Genomic_DNA"/>
</dbReference>
<comment type="caution">
    <text evidence="7">The sequence shown here is derived from an EMBL/GenBank/DDBJ whole genome shotgun (WGS) entry which is preliminary data.</text>
</comment>
<evidence type="ECO:0000313" key="7">
    <source>
        <dbReference type="EMBL" id="CAI9978854.1"/>
    </source>
</evidence>
<dbReference type="SMART" id="SM00717">
    <property type="entry name" value="SANT"/>
    <property type="match status" value="2"/>
</dbReference>
<dbReference type="Gene3D" id="1.10.10.60">
    <property type="entry name" value="Homeodomain-like"/>
    <property type="match status" value="2"/>
</dbReference>
<keyword evidence="4" id="KW-0539">Nucleus</keyword>
<feature type="domain" description="Myb-like" evidence="5">
    <location>
        <begin position="127"/>
        <end position="178"/>
    </location>
</feature>
<dbReference type="GO" id="GO:0042795">
    <property type="term" value="P:snRNA transcription by RNA polymerase II"/>
    <property type="evidence" value="ECO:0007669"/>
    <property type="project" value="TreeGrafter"/>
</dbReference>
<evidence type="ECO:0000259" key="6">
    <source>
        <dbReference type="PROSITE" id="PS51294"/>
    </source>
</evidence>
<protein>
    <submittedName>
        <fullName evidence="7">Myb-like DNA-binding domain-containing protein</fullName>
    </submittedName>
    <submittedName>
        <fullName evidence="8">Myb-like_DNA-binding domain-containing protein</fullName>
    </submittedName>
</protein>
<organism evidence="7">
    <name type="scientific">Hexamita inflata</name>
    <dbReference type="NCBI Taxonomy" id="28002"/>
    <lineage>
        <taxon>Eukaryota</taxon>
        <taxon>Metamonada</taxon>
        <taxon>Diplomonadida</taxon>
        <taxon>Hexamitidae</taxon>
        <taxon>Hexamitinae</taxon>
        <taxon>Hexamita</taxon>
    </lineage>
</organism>
<sequence length="194" mass="23048">MDLLGCLQQIVRESYGIQNTEVQRIIKTEDTEPYLLKRTAQQFEQMPIQQHSFKMLPIQMSVNHDLFMYSKSTFPVKWSQFEEETLAKLVKQNNLTWKEIAEQLAKITNSAIRPVNAVNQHWTRVSNPEIQKGRWAPEEDQLLLTAIQKSQPRKWTDIAKLIPGRSDIQIRYRILKKYDWFSQRLSVEYLPERE</sequence>
<dbReference type="PANTHER" id="PTHR46621:SF1">
    <property type="entry name" value="SNRNA-ACTIVATING PROTEIN COMPLEX SUBUNIT 4"/>
    <property type="match status" value="1"/>
</dbReference>
<evidence type="ECO:0000313" key="8">
    <source>
        <dbReference type="EMBL" id="CAL5984771.1"/>
    </source>
</evidence>
<dbReference type="GO" id="GO:0000978">
    <property type="term" value="F:RNA polymerase II cis-regulatory region sequence-specific DNA binding"/>
    <property type="evidence" value="ECO:0007669"/>
    <property type="project" value="TreeGrafter"/>
</dbReference>
<evidence type="ECO:0000256" key="3">
    <source>
        <dbReference type="ARBA" id="ARBA00023163"/>
    </source>
</evidence>
<dbReference type="Pfam" id="PF13921">
    <property type="entry name" value="Myb_DNA-bind_6"/>
    <property type="match status" value="1"/>
</dbReference>
<reference evidence="7" key="1">
    <citation type="submission" date="2023-06" db="EMBL/GenBank/DDBJ databases">
        <authorList>
            <person name="Kurt Z."/>
        </authorList>
    </citation>
    <scope>NUCLEOTIDE SEQUENCE</scope>
</reference>
<dbReference type="PROSITE" id="PS51294">
    <property type="entry name" value="HTH_MYB"/>
    <property type="match status" value="1"/>
</dbReference>
<keyword evidence="9" id="KW-1185">Reference proteome</keyword>
<dbReference type="InterPro" id="IPR017930">
    <property type="entry name" value="Myb_dom"/>
</dbReference>
<dbReference type="CDD" id="cd00167">
    <property type="entry name" value="SANT"/>
    <property type="match status" value="1"/>
</dbReference>
<feature type="domain" description="Myb-like" evidence="5">
    <location>
        <begin position="77"/>
        <end position="126"/>
    </location>
</feature>